<evidence type="ECO:0000313" key="4">
    <source>
        <dbReference type="EMBL" id="RXN05574.1"/>
    </source>
</evidence>
<dbReference type="InterPro" id="IPR000215">
    <property type="entry name" value="Serpin_fam"/>
</dbReference>
<evidence type="ECO:0000313" key="5">
    <source>
        <dbReference type="Proteomes" id="UP000290572"/>
    </source>
</evidence>
<dbReference type="InterPro" id="IPR042185">
    <property type="entry name" value="Serpin_sf_2"/>
</dbReference>
<evidence type="ECO:0000256" key="2">
    <source>
        <dbReference type="RuleBase" id="RU000411"/>
    </source>
</evidence>
<dbReference type="Gene3D" id="3.30.497.10">
    <property type="entry name" value="Antithrombin, subunit I, domain 2"/>
    <property type="match status" value="1"/>
</dbReference>
<dbReference type="STRING" id="84645.A0A498LFZ1"/>
<dbReference type="AlphaFoldDB" id="A0A498LFZ1"/>
<dbReference type="InterPro" id="IPR023796">
    <property type="entry name" value="Serpin_dom"/>
</dbReference>
<dbReference type="SMART" id="SM00093">
    <property type="entry name" value="SERPIN"/>
    <property type="match status" value="1"/>
</dbReference>
<dbReference type="PANTHER" id="PTHR11461">
    <property type="entry name" value="SERINE PROTEASE INHIBITOR, SERPIN"/>
    <property type="match status" value="1"/>
</dbReference>
<comment type="similarity">
    <text evidence="1 2">Belongs to the serpin family.</text>
</comment>
<dbReference type="InterPro" id="IPR042178">
    <property type="entry name" value="Serpin_sf_1"/>
</dbReference>
<comment type="caution">
    <text evidence="4">The sequence shown here is derived from an EMBL/GenBank/DDBJ whole genome shotgun (WGS) entry which is preliminary data.</text>
</comment>
<proteinExistence type="inferred from homology"/>
<organism evidence="4 5">
    <name type="scientific">Labeo rohita</name>
    <name type="common">Indian major carp</name>
    <name type="synonym">Cyprinus rohita</name>
    <dbReference type="NCBI Taxonomy" id="84645"/>
    <lineage>
        <taxon>Eukaryota</taxon>
        <taxon>Metazoa</taxon>
        <taxon>Chordata</taxon>
        <taxon>Craniata</taxon>
        <taxon>Vertebrata</taxon>
        <taxon>Euteleostomi</taxon>
        <taxon>Actinopterygii</taxon>
        <taxon>Neopterygii</taxon>
        <taxon>Teleostei</taxon>
        <taxon>Ostariophysi</taxon>
        <taxon>Cypriniformes</taxon>
        <taxon>Cyprinidae</taxon>
        <taxon>Labeoninae</taxon>
        <taxon>Labeonini</taxon>
        <taxon>Labeo</taxon>
    </lineage>
</organism>
<accession>A0A498LFZ1</accession>
<dbReference type="InterPro" id="IPR036186">
    <property type="entry name" value="Serpin_sf"/>
</dbReference>
<feature type="domain" description="Serpin" evidence="3">
    <location>
        <begin position="77"/>
        <end position="429"/>
    </location>
</feature>
<dbReference type="GO" id="GO:0005737">
    <property type="term" value="C:cytoplasm"/>
    <property type="evidence" value="ECO:0007669"/>
    <property type="project" value="UniProtKB-SubCell"/>
</dbReference>
<dbReference type="SUPFAM" id="SSF56574">
    <property type="entry name" value="Serpins"/>
    <property type="match status" value="2"/>
</dbReference>
<dbReference type="Gene3D" id="2.30.39.10">
    <property type="entry name" value="Alpha-1-antitrypsin, domain 1"/>
    <property type="match status" value="1"/>
</dbReference>
<dbReference type="Gene3D" id="1.10.287.580">
    <property type="entry name" value="Helix hairpin bin"/>
    <property type="match status" value="1"/>
</dbReference>
<dbReference type="GO" id="GO:0005615">
    <property type="term" value="C:extracellular space"/>
    <property type="evidence" value="ECO:0007669"/>
    <property type="project" value="InterPro"/>
</dbReference>
<dbReference type="Proteomes" id="UP000290572">
    <property type="component" value="Unassembled WGS sequence"/>
</dbReference>
<name>A0A498LFZ1_LABRO</name>
<evidence type="ECO:0000259" key="3">
    <source>
        <dbReference type="SMART" id="SM00093"/>
    </source>
</evidence>
<dbReference type="GO" id="GO:0004867">
    <property type="term" value="F:serine-type endopeptidase inhibitor activity"/>
    <property type="evidence" value="ECO:0007669"/>
    <property type="project" value="UniProtKB-KW"/>
</dbReference>
<sequence>MMEPVILANSKFSIDLLKELCKDTKGNVLFSPLSISSALDPVLLGAKNDTAKQMHEAVNKMNPDIEPVILANPEFSIDLLKELCKAKPQENVLFSPLSISSALGLVLLGAKNDTLEQMKKALHFGKMKSTYHCLYEELYKEGEYKDGKKRSRQLVNCWSGDQTVKFNDDFLDECEEWCFGSLRNADFKTNPDAAREQINAWVKTKTDGDVSEDKRFTLINTMQFKQNWAKQFEIKDKRGDWLMMGKEDKIPLGTIPHRHHVDYPKSPPEAWILEIPYEYKHLSMFVILPNEGTDLQKLIDSITYEKILVWTQPDNMSHTDTYVEMPMFTLKKEYDMEETLNLLGIKDLFSDKCDLSGLADKLKLSKMVHECVVEVDENGTGADGGSGGVVQTHHHEKFSESFIVEPPFLFFIRHNPTESILFWGRVITP</sequence>
<reference evidence="4 5" key="1">
    <citation type="submission" date="2018-03" db="EMBL/GenBank/DDBJ databases">
        <title>Draft genome sequence of Rohu Carp (Labeo rohita).</title>
        <authorList>
            <person name="Das P."/>
            <person name="Kushwaha B."/>
            <person name="Joshi C.G."/>
            <person name="Kumar D."/>
            <person name="Nagpure N.S."/>
            <person name="Sahoo L."/>
            <person name="Das S.P."/>
            <person name="Bit A."/>
            <person name="Patnaik S."/>
            <person name="Meher P.K."/>
            <person name="Jayasankar P."/>
            <person name="Koringa P.G."/>
            <person name="Patel N.V."/>
            <person name="Hinsu A.T."/>
            <person name="Kumar R."/>
            <person name="Pandey M."/>
            <person name="Agarwal S."/>
            <person name="Srivastava S."/>
            <person name="Singh M."/>
            <person name="Iquebal M.A."/>
            <person name="Jaiswal S."/>
            <person name="Angadi U.B."/>
            <person name="Kumar N."/>
            <person name="Raza M."/>
            <person name="Shah T.M."/>
            <person name="Rai A."/>
            <person name="Jena J.K."/>
        </authorList>
    </citation>
    <scope>NUCLEOTIDE SEQUENCE [LARGE SCALE GENOMIC DNA]</scope>
    <source>
        <strain evidence="4">DASCIFA01</strain>
        <tissue evidence="4">Testis</tissue>
    </source>
</reference>
<evidence type="ECO:0000256" key="1">
    <source>
        <dbReference type="ARBA" id="ARBA00009500"/>
    </source>
</evidence>
<dbReference type="EMBL" id="QBIY01013398">
    <property type="protein sequence ID" value="RXN05574.1"/>
    <property type="molecule type" value="Genomic_DNA"/>
</dbReference>
<protein>
    <submittedName>
        <fullName evidence="4">Leukocyte elastase inhibitor-like protein</fullName>
    </submittedName>
</protein>
<dbReference type="Pfam" id="PF00079">
    <property type="entry name" value="Serpin"/>
    <property type="match status" value="2"/>
</dbReference>
<dbReference type="PANTHER" id="PTHR11461:SF211">
    <property type="entry name" value="GH10112P-RELATED"/>
    <property type="match status" value="1"/>
</dbReference>
<gene>
    <name evidence="4" type="ORF">ROHU_033317</name>
</gene>
<keyword evidence="5" id="KW-1185">Reference proteome</keyword>